<accession>A0ABU4HJD5</accession>
<dbReference type="RefSeq" id="WP_318595685.1">
    <property type="nucleotide sequence ID" value="NZ_JAWSTH010000005.1"/>
</dbReference>
<evidence type="ECO:0000313" key="2">
    <source>
        <dbReference type="Proteomes" id="UP001284601"/>
    </source>
</evidence>
<proteinExistence type="predicted"/>
<keyword evidence="2" id="KW-1185">Reference proteome</keyword>
<dbReference type="SUPFAM" id="SSF53850">
    <property type="entry name" value="Periplasmic binding protein-like II"/>
    <property type="match status" value="1"/>
</dbReference>
<sequence>MKVEGVALTSLDLSPEEVFFRFVAFREWDVSELSFAKYASMRAAGDSSLVALPVFTSRVFRHSAIYVRAGSGVRSDALAGARIGVAEWAQTAGVYARALLMHEFGLDLAQARWFQGGVNQPGRHEQARLALPDGVRITPVADRSLTQMLCEGDLDVVISARPPDGFGAGAPVDRLFPDHRVRELEYGARTGIVPIMHLVVVRGETVERHPWVPMNLLGAFERSKRNALERIGEPGLSRTPLLWPGDALQEARELFGGPDAWPYGLEANRPTIDAFLGFCHEQGVAARRLAPEDLFPETVLSTYKV</sequence>
<dbReference type="EMBL" id="JAWSTH010000005">
    <property type="protein sequence ID" value="MDW5593424.1"/>
    <property type="molecule type" value="Genomic_DNA"/>
</dbReference>
<comment type="caution">
    <text evidence="1">The sequence shown here is derived from an EMBL/GenBank/DDBJ whole genome shotgun (WGS) entry which is preliminary data.</text>
</comment>
<gene>
    <name evidence="1" type="ORF">R7226_03685</name>
</gene>
<reference evidence="2" key="1">
    <citation type="submission" date="2023-07" db="EMBL/GenBank/DDBJ databases">
        <title>Conexibacter stalactiti sp. nov., isolated from stalactites in a lava cave and emended description of the genus Conexibacter.</title>
        <authorList>
            <person name="Lee S.D."/>
        </authorList>
    </citation>
    <scope>NUCLEOTIDE SEQUENCE [LARGE SCALE GENOMIC DNA]</scope>
    <source>
        <strain evidence="2">KCTC 39840</strain>
    </source>
</reference>
<evidence type="ECO:0008006" key="3">
    <source>
        <dbReference type="Google" id="ProtNLM"/>
    </source>
</evidence>
<dbReference type="Proteomes" id="UP001284601">
    <property type="component" value="Unassembled WGS sequence"/>
</dbReference>
<organism evidence="1 2">
    <name type="scientific">Conexibacter stalactiti</name>
    <dbReference type="NCBI Taxonomy" id="1940611"/>
    <lineage>
        <taxon>Bacteria</taxon>
        <taxon>Bacillati</taxon>
        <taxon>Actinomycetota</taxon>
        <taxon>Thermoleophilia</taxon>
        <taxon>Solirubrobacterales</taxon>
        <taxon>Conexibacteraceae</taxon>
        <taxon>Conexibacter</taxon>
    </lineage>
</organism>
<protein>
    <recommendedName>
        <fullName evidence="3">4,5-dihydroxyphthalate decarboxylase</fullName>
    </recommendedName>
</protein>
<reference evidence="1 2" key="2">
    <citation type="submission" date="2023-10" db="EMBL/GenBank/DDBJ databases">
        <authorList>
            <person name="Han X.F."/>
        </authorList>
    </citation>
    <scope>NUCLEOTIDE SEQUENCE [LARGE SCALE GENOMIC DNA]</scope>
    <source>
        <strain evidence="1 2">KCTC 39840</strain>
    </source>
</reference>
<evidence type="ECO:0000313" key="1">
    <source>
        <dbReference type="EMBL" id="MDW5593424.1"/>
    </source>
</evidence>
<name>A0ABU4HJD5_9ACTN</name>